<keyword evidence="2" id="KW-1185">Reference proteome</keyword>
<organism evidence="1 2">
    <name type="scientific">Avena sativa</name>
    <name type="common">Oat</name>
    <dbReference type="NCBI Taxonomy" id="4498"/>
    <lineage>
        <taxon>Eukaryota</taxon>
        <taxon>Viridiplantae</taxon>
        <taxon>Streptophyta</taxon>
        <taxon>Embryophyta</taxon>
        <taxon>Tracheophyta</taxon>
        <taxon>Spermatophyta</taxon>
        <taxon>Magnoliopsida</taxon>
        <taxon>Liliopsida</taxon>
        <taxon>Poales</taxon>
        <taxon>Poaceae</taxon>
        <taxon>BOP clade</taxon>
        <taxon>Pooideae</taxon>
        <taxon>Poodae</taxon>
        <taxon>Poeae</taxon>
        <taxon>Poeae Chloroplast Group 1 (Aveneae type)</taxon>
        <taxon>Aveninae</taxon>
        <taxon>Avena</taxon>
    </lineage>
</organism>
<sequence>MTASQQQEAGASGPLAVFLLLLLLTGCPIVHAAGAGAEARRQHYMVVQTSYLEPKSICSGLKVIPSGKGAWVPLRRPYGPCSSPASAPPPSLVELLQWDRVRTDYVRRTTTGGDVLDPDNARVAMSQVDYKLEGSFIIGSGGRRPRSTAEDGGDDAMFLSQTMAIDTTVDVPWIQCLPCPFPQCYPQRDAFFDPKRSSTAAAVRCGSRACRALGAFANGCTKHSNNSAGECKYLIKYGDKWSSAGTYMTDTLTLSPSITFLNFRFGCSHAVRGNFSSQTSGTMSLGGGTQSLIAQIARTLGYAFSYCVPQSSATGFLSLGGPVDGASSFVTTPLLGNAEFINPSIYIVRLQGINVAGRRLNVPPVVFSGGTVMDSSSIVTQLPPTAYRALRRAFTRAMTGYPRRRGRVENLDTCYDLGAFTNVTVPAVSLVFEGGAVVKLDPPAVLLEGCLAFTAVNTDFALGFMGNVQQQTQEVLFDVDAGVVGFRRGAC</sequence>
<reference evidence="1" key="1">
    <citation type="submission" date="2021-05" db="EMBL/GenBank/DDBJ databases">
        <authorList>
            <person name="Scholz U."/>
            <person name="Mascher M."/>
            <person name="Fiebig A."/>
        </authorList>
    </citation>
    <scope>NUCLEOTIDE SEQUENCE [LARGE SCALE GENOMIC DNA]</scope>
</reference>
<dbReference type="EnsemblPlants" id="AVESA.00010b.r2.7DG1335730.1">
    <property type="protein sequence ID" value="AVESA.00010b.r2.7DG1335730.1.CDS"/>
    <property type="gene ID" value="AVESA.00010b.r2.7DG1335730"/>
</dbReference>
<name>A0ACD6A9R6_AVESA</name>
<protein>
    <submittedName>
        <fullName evidence="1">Uncharacterized protein</fullName>
    </submittedName>
</protein>
<evidence type="ECO:0000313" key="2">
    <source>
        <dbReference type="Proteomes" id="UP001732700"/>
    </source>
</evidence>
<dbReference type="Proteomes" id="UP001732700">
    <property type="component" value="Chromosome 7D"/>
</dbReference>
<evidence type="ECO:0000313" key="1">
    <source>
        <dbReference type="EnsemblPlants" id="AVESA.00010b.r2.7DG1335730.1.CDS"/>
    </source>
</evidence>
<reference evidence="1" key="2">
    <citation type="submission" date="2025-09" db="UniProtKB">
        <authorList>
            <consortium name="EnsemblPlants"/>
        </authorList>
    </citation>
    <scope>IDENTIFICATION</scope>
</reference>
<proteinExistence type="predicted"/>
<accession>A0ACD6A9R6</accession>